<evidence type="ECO:0000256" key="8">
    <source>
        <dbReference type="SAM" id="Phobius"/>
    </source>
</evidence>
<feature type="transmembrane region" description="Helical" evidence="8">
    <location>
        <begin position="341"/>
        <end position="359"/>
    </location>
</feature>
<dbReference type="GO" id="GO:0016763">
    <property type="term" value="F:pentosyltransferase activity"/>
    <property type="evidence" value="ECO:0007669"/>
    <property type="project" value="TreeGrafter"/>
</dbReference>
<feature type="transmembrane region" description="Helical" evidence="8">
    <location>
        <begin position="132"/>
        <end position="152"/>
    </location>
</feature>
<organism evidence="9 10">
    <name type="scientific">Leifsonia tongyongensis</name>
    <dbReference type="NCBI Taxonomy" id="1268043"/>
    <lineage>
        <taxon>Bacteria</taxon>
        <taxon>Bacillati</taxon>
        <taxon>Actinomycetota</taxon>
        <taxon>Actinomycetes</taxon>
        <taxon>Micrococcales</taxon>
        <taxon>Microbacteriaceae</taxon>
        <taxon>Leifsonia</taxon>
    </lineage>
</organism>
<feature type="transmembrane region" description="Helical" evidence="8">
    <location>
        <begin position="364"/>
        <end position="383"/>
    </location>
</feature>
<dbReference type="AlphaFoldDB" id="A0A6L9XVY5"/>
<protein>
    <submittedName>
        <fullName evidence="9">Uncharacterized protein</fullName>
    </submittedName>
</protein>
<feature type="transmembrane region" description="Helical" evidence="8">
    <location>
        <begin position="107"/>
        <end position="125"/>
    </location>
</feature>
<dbReference type="InterPro" id="IPR050297">
    <property type="entry name" value="LipidA_mod_glycosyltrf_83"/>
</dbReference>
<evidence type="ECO:0000256" key="2">
    <source>
        <dbReference type="ARBA" id="ARBA00022475"/>
    </source>
</evidence>
<evidence type="ECO:0000313" key="10">
    <source>
        <dbReference type="Proteomes" id="UP000474967"/>
    </source>
</evidence>
<dbReference type="GO" id="GO:0010041">
    <property type="term" value="P:response to iron(III) ion"/>
    <property type="evidence" value="ECO:0007669"/>
    <property type="project" value="TreeGrafter"/>
</dbReference>
<dbReference type="Proteomes" id="UP000474967">
    <property type="component" value="Unassembled WGS sequence"/>
</dbReference>
<keyword evidence="10" id="KW-1185">Reference proteome</keyword>
<evidence type="ECO:0000256" key="7">
    <source>
        <dbReference type="ARBA" id="ARBA00023136"/>
    </source>
</evidence>
<dbReference type="EMBL" id="JAAGWY010000001">
    <property type="protein sequence ID" value="NEN05590.1"/>
    <property type="molecule type" value="Genomic_DNA"/>
</dbReference>
<dbReference type="GO" id="GO:0005886">
    <property type="term" value="C:plasma membrane"/>
    <property type="evidence" value="ECO:0007669"/>
    <property type="project" value="UniProtKB-SubCell"/>
</dbReference>
<dbReference type="PANTHER" id="PTHR33908">
    <property type="entry name" value="MANNOSYLTRANSFERASE YKCB-RELATED"/>
    <property type="match status" value="1"/>
</dbReference>
<gene>
    <name evidence="9" type="ORF">G3T36_06860</name>
</gene>
<name>A0A6L9XVY5_9MICO</name>
<feature type="transmembrane region" description="Helical" evidence="8">
    <location>
        <begin position="250"/>
        <end position="272"/>
    </location>
</feature>
<evidence type="ECO:0000313" key="9">
    <source>
        <dbReference type="EMBL" id="NEN05590.1"/>
    </source>
</evidence>
<keyword evidence="4" id="KW-0808">Transferase</keyword>
<feature type="transmembrane region" description="Helical" evidence="8">
    <location>
        <begin position="164"/>
        <end position="190"/>
    </location>
</feature>
<comment type="subcellular location">
    <subcellularLocation>
        <location evidence="1">Cell membrane</location>
        <topology evidence="1">Multi-pass membrane protein</topology>
    </subcellularLocation>
</comment>
<keyword evidence="7 8" id="KW-0472">Membrane</keyword>
<feature type="transmembrane region" description="Helical" evidence="8">
    <location>
        <begin position="309"/>
        <end position="329"/>
    </location>
</feature>
<reference evidence="9 10" key="1">
    <citation type="journal article" date="2014" name="J. Microbiol.">
        <title>Diaminobutyricibacter tongyongensis gen. nov., sp. nov. and Homoserinibacter gongjuensis gen. nov., sp. nov. belong to the family Microbacteriaceae.</title>
        <authorList>
            <person name="Kim S.J."/>
            <person name="Ahn J.H."/>
            <person name="Weon H.Y."/>
            <person name="Hamada M."/>
            <person name="Suzuki K."/>
            <person name="Kwon S.W."/>
        </authorList>
    </citation>
    <scope>NUCLEOTIDE SEQUENCE [LARGE SCALE GENOMIC DNA]</scope>
    <source>
        <strain evidence="9 10">NBRC 108724</strain>
    </source>
</reference>
<keyword evidence="5 8" id="KW-0812">Transmembrane</keyword>
<evidence type="ECO:0000256" key="1">
    <source>
        <dbReference type="ARBA" id="ARBA00004651"/>
    </source>
</evidence>
<feature type="transmembrane region" description="Helical" evidence="8">
    <location>
        <begin position="12"/>
        <end position="30"/>
    </location>
</feature>
<sequence>MSRRDPRTLRTAAILSIVGFALATLGSWIPSFWGDEAASIMSAERPLPSLFVMLGNVDAVHGTYYLFLHFWVGAFGASPLSVRLPSALAVGAAVFGVVLLAERLASYRIALLAGCVCVLLPRVTYMGEEARSYAMSAAFAVWLTVLLVRALSRRDTRLIRWAPYALLLAASGYVFLFTLLIVVAHGVVILTVTRSGRVLRAWGIAVAAAVVALSPLIYWAIRERKQISYLQTADAVNAQSLGVDQWFGNLGLAIVAWGLIAVAAVFAIRAMVRARSRRRGEPTDALQLPRGRATAFRAAGILTPREPGLPSLFVVAATWAFIPMLLLLAGDLVSAMYTVRYLSFAAPAVALLIGLALALPARRWVSVVGLVAVLAASVPSYVYQRTPFAKNESDWAQIAETVKTHAKAGDAIVFDQTIKPSRRPRLALRTYPAAFAGLNDVTLAVPFQKNTWWWDQVHTIGAVAGKFRDIDRVWAVEYRLPDQHADTWGMSQLRALGYTVAAEYPGHRSVVYELTR</sequence>
<feature type="transmembrane region" description="Helical" evidence="8">
    <location>
        <begin position="50"/>
        <end position="72"/>
    </location>
</feature>
<dbReference type="RefSeq" id="WP_163288784.1">
    <property type="nucleotide sequence ID" value="NZ_JAAGWY010000001.1"/>
</dbReference>
<proteinExistence type="predicted"/>
<feature type="transmembrane region" description="Helical" evidence="8">
    <location>
        <begin position="202"/>
        <end position="221"/>
    </location>
</feature>
<accession>A0A6L9XVY5</accession>
<dbReference type="GO" id="GO:0009103">
    <property type="term" value="P:lipopolysaccharide biosynthetic process"/>
    <property type="evidence" value="ECO:0007669"/>
    <property type="project" value="UniProtKB-ARBA"/>
</dbReference>
<evidence type="ECO:0000256" key="3">
    <source>
        <dbReference type="ARBA" id="ARBA00022676"/>
    </source>
</evidence>
<keyword evidence="2" id="KW-1003">Cell membrane</keyword>
<keyword evidence="3" id="KW-0328">Glycosyltransferase</keyword>
<evidence type="ECO:0000256" key="4">
    <source>
        <dbReference type="ARBA" id="ARBA00022679"/>
    </source>
</evidence>
<evidence type="ECO:0000256" key="6">
    <source>
        <dbReference type="ARBA" id="ARBA00022989"/>
    </source>
</evidence>
<keyword evidence="6 8" id="KW-1133">Transmembrane helix</keyword>
<comment type="caution">
    <text evidence="9">The sequence shown here is derived from an EMBL/GenBank/DDBJ whole genome shotgun (WGS) entry which is preliminary data.</text>
</comment>
<evidence type="ECO:0000256" key="5">
    <source>
        <dbReference type="ARBA" id="ARBA00022692"/>
    </source>
</evidence>
<dbReference type="PANTHER" id="PTHR33908:SF3">
    <property type="entry name" value="UNDECAPRENYL PHOSPHATE-ALPHA-4-AMINO-4-DEOXY-L-ARABINOSE ARABINOSYL TRANSFERASE"/>
    <property type="match status" value="1"/>
</dbReference>
<feature type="transmembrane region" description="Helical" evidence="8">
    <location>
        <begin position="84"/>
        <end position="101"/>
    </location>
</feature>